<dbReference type="GO" id="GO:0015628">
    <property type="term" value="P:protein secretion by the type II secretion system"/>
    <property type="evidence" value="ECO:0007669"/>
    <property type="project" value="InterPro"/>
</dbReference>
<dbReference type="AlphaFoldDB" id="M2SCJ8"/>
<evidence type="ECO:0000256" key="10">
    <source>
        <dbReference type="ARBA" id="ARBA00022927"/>
    </source>
</evidence>
<protein>
    <recommendedName>
        <fullName evidence="13">General secretion pathway protein F</fullName>
    </recommendedName>
</protein>
<dbReference type="GO" id="GO:0015627">
    <property type="term" value="C:type II protein secretion system complex"/>
    <property type="evidence" value="ECO:0007669"/>
    <property type="project" value="InterPro"/>
</dbReference>
<keyword evidence="9" id="KW-0106">Calcium</keyword>
<evidence type="ECO:0000256" key="13">
    <source>
        <dbReference type="ARBA" id="ARBA00030750"/>
    </source>
</evidence>
<keyword evidence="12 15" id="KW-0472">Membrane</keyword>
<dbReference type="PANTHER" id="PTHR30012">
    <property type="entry name" value="GENERAL SECRETION PATHWAY PROTEIN"/>
    <property type="match status" value="1"/>
</dbReference>
<dbReference type="PATRIC" id="fig|1234595.3.peg.1701"/>
<dbReference type="InterPro" id="IPR042094">
    <property type="entry name" value="T2SS_GspF_sf"/>
</dbReference>
<dbReference type="Pfam" id="PF00482">
    <property type="entry name" value="T2SSF"/>
    <property type="match status" value="2"/>
</dbReference>
<feature type="transmembrane region" description="Helical" evidence="15">
    <location>
        <begin position="383"/>
        <end position="404"/>
    </location>
</feature>
<accession>M2SCJ8</accession>
<evidence type="ECO:0000256" key="5">
    <source>
        <dbReference type="ARBA" id="ARBA00022475"/>
    </source>
</evidence>
<evidence type="ECO:0000256" key="2">
    <source>
        <dbReference type="ARBA" id="ARBA00004429"/>
    </source>
</evidence>
<comment type="similarity">
    <text evidence="3 14">Belongs to the GSP F family.</text>
</comment>
<feature type="domain" description="Type II secretion system protein GspF" evidence="16">
    <location>
        <begin position="78"/>
        <end position="200"/>
    </location>
</feature>
<evidence type="ECO:0000256" key="11">
    <source>
        <dbReference type="ARBA" id="ARBA00022989"/>
    </source>
</evidence>
<dbReference type="NCBIfam" id="TIGR02120">
    <property type="entry name" value="GspF"/>
    <property type="match status" value="1"/>
</dbReference>
<keyword evidence="5" id="KW-1003">Cell membrane</keyword>
<evidence type="ECO:0000259" key="16">
    <source>
        <dbReference type="Pfam" id="PF00482"/>
    </source>
</evidence>
<evidence type="ECO:0000256" key="8">
    <source>
        <dbReference type="ARBA" id="ARBA00022723"/>
    </source>
</evidence>
<evidence type="ECO:0000256" key="1">
    <source>
        <dbReference type="ARBA" id="ARBA00002684"/>
    </source>
</evidence>
<proteinExistence type="inferred from homology"/>
<keyword evidence="4 14" id="KW-0813">Transport</keyword>
<dbReference type="RefSeq" id="WP_008601837.1">
    <property type="nucleotide sequence ID" value="NZ_AMRV01000004.1"/>
</dbReference>
<evidence type="ECO:0000256" key="15">
    <source>
        <dbReference type="SAM" id="Phobius"/>
    </source>
</evidence>
<feature type="transmembrane region" description="Helical" evidence="15">
    <location>
        <begin position="219"/>
        <end position="246"/>
    </location>
</feature>
<evidence type="ECO:0000256" key="12">
    <source>
        <dbReference type="ARBA" id="ARBA00023136"/>
    </source>
</evidence>
<dbReference type="GO" id="GO:0005886">
    <property type="term" value="C:plasma membrane"/>
    <property type="evidence" value="ECO:0007669"/>
    <property type="project" value="UniProtKB-SubCell"/>
</dbReference>
<keyword evidence="8" id="KW-0479">Metal-binding</keyword>
<evidence type="ECO:0000256" key="14">
    <source>
        <dbReference type="RuleBase" id="RU003923"/>
    </source>
</evidence>
<sequence length="412" mass="43776">MPSYDYLAIDSAGREKRGALSAASEEALRDQLRARALLPVRISAGSGNAPSAAKALPTAKAGGALFAKKLKVKELTLFTRQLATLVSVSPLEESLRAIGAQAERPHIAAIVANVHAAVVEGQRLGAALGREPKSFPPLYRAMVSAGEGSGAMTQILNRLADLMERQAEVRGKIVTALVYPIMLALVALLIITGLMTFVVPKVVDQFDTMGQALPLLTRIVIGVSDFMTSWGLVVLAALAAAALVFARMLANEGFRLKFDSWLLRLPFFGRLIRDLNAARLARTLSTVIANGMPLLDGLSITARTVGNRRLRAATLAIVESVNEGGSLSGAMRRSDAFPPLLVHMTASGEQSGQLETMLARAADYMEREFDAFTSGALSLLEPAIIVLMGGLVAIIVLSILLPIMQLNTLAIS</sequence>
<evidence type="ECO:0000313" key="18">
    <source>
        <dbReference type="Proteomes" id="UP000011717"/>
    </source>
</evidence>
<keyword evidence="18" id="KW-1185">Reference proteome</keyword>
<keyword evidence="10" id="KW-0653">Protein transport</keyword>
<evidence type="ECO:0000313" key="17">
    <source>
        <dbReference type="EMBL" id="EMD83100.1"/>
    </source>
</evidence>
<name>M2SCJ8_9SPHN</name>
<dbReference type="Proteomes" id="UP000011717">
    <property type="component" value="Unassembled WGS sequence"/>
</dbReference>
<dbReference type="OrthoDB" id="9805682at2"/>
<comment type="function">
    <text evidence="1">Component of the type II secretion system inner membrane complex required for the energy-dependent secretion of extracellular factors such as proteases and toxins from the periplasm.</text>
</comment>
<evidence type="ECO:0000256" key="7">
    <source>
        <dbReference type="ARBA" id="ARBA00022692"/>
    </source>
</evidence>
<comment type="caution">
    <text evidence="17">The sequence shown here is derived from an EMBL/GenBank/DDBJ whole genome shotgun (WGS) entry which is preliminary data.</text>
</comment>
<dbReference type="InterPro" id="IPR011850">
    <property type="entry name" value="T2SS_GspF"/>
</dbReference>
<keyword evidence="6" id="KW-0997">Cell inner membrane</keyword>
<feature type="transmembrane region" description="Helical" evidence="15">
    <location>
        <begin position="173"/>
        <end position="199"/>
    </location>
</feature>
<evidence type="ECO:0000256" key="6">
    <source>
        <dbReference type="ARBA" id="ARBA00022519"/>
    </source>
</evidence>
<evidence type="ECO:0000256" key="9">
    <source>
        <dbReference type="ARBA" id="ARBA00022837"/>
    </source>
</evidence>
<dbReference type="PRINTS" id="PR00812">
    <property type="entry name" value="BCTERIALGSPF"/>
</dbReference>
<dbReference type="InterPro" id="IPR001992">
    <property type="entry name" value="T2SS_GspF/T4SS_PilC_CS"/>
</dbReference>
<dbReference type="InterPro" id="IPR018076">
    <property type="entry name" value="T2SS_GspF_dom"/>
</dbReference>
<keyword evidence="7 14" id="KW-0812">Transmembrane</keyword>
<dbReference type="EMBL" id="AMRV01000004">
    <property type="protein sequence ID" value="EMD83100.1"/>
    <property type="molecule type" value="Genomic_DNA"/>
</dbReference>
<dbReference type="FunFam" id="1.20.81.30:FF:000001">
    <property type="entry name" value="Type II secretion system protein F"/>
    <property type="match status" value="2"/>
</dbReference>
<feature type="domain" description="Type II secretion system protein GspF" evidence="16">
    <location>
        <begin position="281"/>
        <end position="402"/>
    </location>
</feature>
<comment type="subcellular location">
    <subcellularLocation>
        <location evidence="2 14">Cell inner membrane</location>
        <topology evidence="2 14">Multi-pass membrane protein</topology>
    </subcellularLocation>
</comment>
<dbReference type="Gene3D" id="1.20.81.30">
    <property type="entry name" value="Type II secretion system (T2SS), domain F"/>
    <property type="match status" value="2"/>
</dbReference>
<dbReference type="PANTHER" id="PTHR30012:SF0">
    <property type="entry name" value="TYPE II SECRETION SYSTEM PROTEIN F-RELATED"/>
    <property type="match status" value="1"/>
</dbReference>
<evidence type="ECO:0000256" key="4">
    <source>
        <dbReference type="ARBA" id="ARBA00022448"/>
    </source>
</evidence>
<gene>
    <name evidence="17" type="ORF">C725_1698</name>
</gene>
<dbReference type="PROSITE" id="PS00874">
    <property type="entry name" value="T2SP_F"/>
    <property type="match status" value="1"/>
</dbReference>
<reference evidence="17 18" key="1">
    <citation type="journal article" date="2013" name="Genome Announc.">
        <title>Draft Genome Sequence of Strain JLT2015T, Belonging to the Family Sphingomonadaceae of the Alphaproteobacteria.</title>
        <authorList>
            <person name="Tang K."/>
            <person name="Liu K."/>
            <person name="Li S."/>
            <person name="Jiao N."/>
        </authorList>
    </citation>
    <scope>NUCLEOTIDE SEQUENCE [LARGE SCALE GENOMIC DNA]</scope>
    <source>
        <strain evidence="17 18">JLT2015</strain>
    </source>
</reference>
<dbReference type="InterPro" id="IPR003004">
    <property type="entry name" value="GspF/PilC"/>
</dbReference>
<dbReference type="GO" id="GO:0046872">
    <property type="term" value="F:metal ion binding"/>
    <property type="evidence" value="ECO:0007669"/>
    <property type="project" value="UniProtKB-KW"/>
</dbReference>
<evidence type="ECO:0000256" key="3">
    <source>
        <dbReference type="ARBA" id="ARBA00005745"/>
    </source>
</evidence>
<keyword evidence="11 15" id="KW-1133">Transmembrane helix</keyword>
<organism evidence="17 18">
    <name type="scientific">Pacificimonas flava</name>
    <dbReference type="NCBI Taxonomy" id="1234595"/>
    <lineage>
        <taxon>Bacteria</taxon>
        <taxon>Pseudomonadati</taxon>
        <taxon>Pseudomonadota</taxon>
        <taxon>Alphaproteobacteria</taxon>
        <taxon>Sphingomonadales</taxon>
        <taxon>Sphingosinicellaceae</taxon>
        <taxon>Pacificimonas</taxon>
    </lineage>
</organism>